<keyword evidence="3" id="KW-1185">Reference proteome</keyword>
<sequence>MALLRCLSFACLILIPSPVPDIHQRQTGLPEAAFRKRNRLLTNWISSVSSSLLFAAASCLANCRRCANCLEPIAAVLDPDSYHEVDPTQRSSALI</sequence>
<dbReference type="EMBL" id="WIXP02000010">
    <property type="protein sequence ID" value="KAF6204507.1"/>
    <property type="molecule type" value="Genomic_DNA"/>
</dbReference>
<dbReference type="AlphaFoldDB" id="A0A8S9X694"/>
<feature type="chain" id="PRO_5035802735" description="Secreted protein" evidence="1">
    <location>
        <begin position="19"/>
        <end position="95"/>
    </location>
</feature>
<comment type="caution">
    <text evidence="2">The sequence shown here is derived from an EMBL/GenBank/DDBJ whole genome shotgun (WGS) entry which is preliminary data.</text>
</comment>
<organism evidence="2 3">
    <name type="scientific">Apolygus lucorum</name>
    <name type="common">Small green plant bug</name>
    <name type="synonym">Lygocoris lucorum</name>
    <dbReference type="NCBI Taxonomy" id="248454"/>
    <lineage>
        <taxon>Eukaryota</taxon>
        <taxon>Metazoa</taxon>
        <taxon>Ecdysozoa</taxon>
        <taxon>Arthropoda</taxon>
        <taxon>Hexapoda</taxon>
        <taxon>Insecta</taxon>
        <taxon>Pterygota</taxon>
        <taxon>Neoptera</taxon>
        <taxon>Paraneoptera</taxon>
        <taxon>Hemiptera</taxon>
        <taxon>Heteroptera</taxon>
        <taxon>Panheteroptera</taxon>
        <taxon>Cimicomorpha</taxon>
        <taxon>Miridae</taxon>
        <taxon>Mirini</taxon>
        <taxon>Apolygus</taxon>
    </lineage>
</organism>
<name>A0A8S9X694_APOLU</name>
<evidence type="ECO:0000313" key="2">
    <source>
        <dbReference type="EMBL" id="KAF6204507.1"/>
    </source>
</evidence>
<proteinExistence type="predicted"/>
<evidence type="ECO:0008006" key="4">
    <source>
        <dbReference type="Google" id="ProtNLM"/>
    </source>
</evidence>
<protein>
    <recommendedName>
        <fullName evidence="4">Secreted protein</fullName>
    </recommendedName>
</protein>
<gene>
    <name evidence="2" type="ORF">GE061_002849</name>
</gene>
<feature type="signal peptide" evidence="1">
    <location>
        <begin position="1"/>
        <end position="18"/>
    </location>
</feature>
<evidence type="ECO:0000313" key="3">
    <source>
        <dbReference type="Proteomes" id="UP000466442"/>
    </source>
</evidence>
<keyword evidence="1" id="KW-0732">Signal</keyword>
<evidence type="ECO:0000256" key="1">
    <source>
        <dbReference type="SAM" id="SignalP"/>
    </source>
</evidence>
<dbReference type="Proteomes" id="UP000466442">
    <property type="component" value="Unassembled WGS sequence"/>
</dbReference>
<reference evidence="2" key="1">
    <citation type="journal article" date="2021" name="Mol. Ecol. Resour.">
        <title>Apolygus lucorum genome provides insights into omnivorousness and mesophyll feeding.</title>
        <authorList>
            <person name="Liu Y."/>
            <person name="Liu H."/>
            <person name="Wang H."/>
            <person name="Huang T."/>
            <person name="Liu B."/>
            <person name="Yang B."/>
            <person name="Yin L."/>
            <person name="Li B."/>
            <person name="Zhang Y."/>
            <person name="Zhang S."/>
            <person name="Jiang F."/>
            <person name="Zhang X."/>
            <person name="Ren Y."/>
            <person name="Wang B."/>
            <person name="Wang S."/>
            <person name="Lu Y."/>
            <person name="Wu K."/>
            <person name="Fan W."/>
            <person name="Wang G."/>
        </authorList>
    </citation>
    <scope>NUCLEOTIDE SEQUENCE</scope>
    <source>
        <strain evidence="2">12Hb</strain>
    </source>
</reference>
<accession>A0A8S9X694</accession>